<dbReference type="PANTHER" id="PTHR43156">
    <property type="entry name" value="STAGE II SPORULATION PROTEIN E-RELATED"/>
    <property type="match status" value="1"/>
</dbReference>
<dbReference type="Proteomes" id="UP000631535">
    <property type="component" value="Unassembled WGS sequence"/>
</dbReference>
<keyword evidence="5" id="KW-1185">Reference proteome</keyword>
<keyword evidence="1" id="KW-0378">Hydrolase</keyword>
<reference evidence="5" key="1">
    <citation type="journal article" date="2019" name="Int. J. Syst. Evol. Microbiol.">
        <title>The Global Catalogue of Microorganisms (GCM) 10K type strain sequencing project: providing services to taxonomists for standard genome sequencing and annotation.</title>
        <authorList>
            <consortium name="The Broad Institute Genomics Platform"/>
            <consortium name="The Broad Institute Genome Sequencing Center for Infectious Disease"/>
            <person name="Wu L."/>
            <person name="Ma J."/>
        </authorList>
    </citation>
    <scope>NUCLEOTIDE SEQUENCE [LARGE SCALE GENOMIC DNA]</scope>
    <source>
        <strain evidence="5">CGMCC 4.7178</strain>
    </source>
</reference>
<evidence type="ECO:0000313" key="4">
    <source>
        <dbReference type="EMBL" id="GGO51931.1"/>
    </source>
</evidence>
<dbReference type="SMART" id="SM00331">
    <property type="entry name" value="PP2C_SIG"/>
    <property type="match status" value="1"/>
</dbReference>
<protein>
    <recommendedName>
        <fullName evidence="3">PPM-type phosphatase domain-containing protein</fullName>
    </recommendedName>
</protein>
<dbReference type="InterPro" id="IPR036457">
    <property type="entry name" value="PPM-type-like_dom_sf"/>
</dbReference>
<dbReference type="Gene3D" id="3.60.40.10">
    <property type="entry name" value="PPM-type phosphatase domain"/>
    <property type="match status" value="1"/>
</dbReference>
<dbReference type="PANTHER" id="PTHR43156:SF2">
    <property type="entry name" value="STAGE II SPORULATION PROTEIN E"/>
    <property type="match status" value="1"/>
</dbReference>
<comment type="caution">
    <text evidence="4">The sequence shown here is derived from an EMBL/GenBank/DDBJ whole genome shotgun (WGS) entry which is preliminary data.</text>
</comment>
<dbReference type="InterPro" id="IPR052016">
    <property type="entry name" value="Bact_Sigma-Reg"/>
</dbReference>
<proteinExistence type="predicted"/>
<name>A0ABQ2MGZ0_9ACTN</name>
<dbReference type="InterPro" id="IPR001932">
    <property type="entry name" value="PPM-type_phosphatase-like_dom"/>
</dbReference>
<dbReference type="SUPFAM" id="SSF81606">
    <property type="entry name" value="PP2C-like"/>
    <property type="match status" value="1"/>
</dbReference>
<organism evidence="4 5">
    <name type="scientific">Streptomyces daqingensis</name>
    <dbReference type="NCBI Taxonomy" id="1472640"/>
    <lineage>
        <taxon>Bacteria</taxon>
        <taxon>Bacillati</taxon>
        <taxon>Actinomycetota</taxon>
        <taxon>Actinomycetes</taxon>
        <taxon>Kitasatosporales</taxon>
        <taxon>Streptomycetaceae</taxon>
        <taxon>Streptomyces</taxon>
    </lineage>
</organism>
<accession>A0ABQ2MGZ0</accession>
<dbReference type="Pfam" id="PF07228">
    <property type="entry name" value="SpoIIE"/>
    <property type="match status" value="1"/>
</dbReference>
<evidence type="ECO:0000256" key="2">
    <source>
        <dbReference type="SAM" id="MobiDB-lite"/>
    </source>
</evidence>
<gene>
    <name evidence="4" type="ORF">GCM10012287_35090</name>
</gene>
<dbReference type="RefSeq" id="WP_189038106.1">
    <property type="nucleotide sequence ID" value="NZ_BMMP01000011.1"/>
</dbReference>
<feature type="region of interest" description="Disordered" evidence="2">
    <location>
        <begin position="94"/>
        <end position="117"/>
    </location>
</feature>
<dbReference type="EMBL" id="BMMP01000011">
    <property type="protein sequence ID" value="GGO51931.1"/>
    <property type="molecule type" value="Genomic_DNA"/>
</dbReference>
<evidence type="ECO:0000256" key="1">
    <source>
        <dbReference type="ARBA" id="ARBA00022801"/>
    </source>
</evidence>
<evidence type="ECO:0000259" key="3">
    <source>
        <dbReference type="SMART" id="SM00331"/>
    </source>
</evidence>
<feature type="compositionally biased region" description="Gly residues" evidence="2">
    <location>
        <begin position="98"/>
        <end position="110"/>
    </location>
</feature>
<evidence type="ECO:0000313" key="5">
    <source>
        <dbReference type="Proteomes" id="UP000631535"/>
    </source>
</evidence>
<sequence>MTHGRGWMSDLLASVQAAPPVKSVAVMERVLKEKFSALDVSFMITDLGGNAVVRLTGFQDEVGRGEPERFALAGTLYERVIRSQQLWVDDDVRARQAGGDGGPEGEGQGPGTTETPPTAHIVAPVSDRGDAIGLLELTLPGRPDHEMLQQVAEAAHALAYVVIVNRRFTDLFEWGRRSTRMSLASEIQHRLLPESFTCDAGPFIVAGSLEPAAEIGGDTFDYALNQSGLYLSLTDAMGHDVRAAQLATVVVSALRNARRAGLDLVAQASAANVAVAEHAVQEHRAVVTEPAKVKNALARHGAQAMATGQMMWVSFETGAATYVNAGHVWPLLLRGGRVREITPLVDLPFGVDPKHEYRLQTLDLRRGDRLVLITDGMLEPGGDPRALSRLIEETAAQHPRDAVRTFTKSVLHATGHDPRDDATVLCLEWSGTAWSDQDTSPNGRRPT</sequence>
<feature type="domain" description="PPM-type phosphatase" evidence="3">
    <location>
        <begin position="200"/>
        <end position="429"/>
    </location>
</feature>